<comment type="caution">
    <text evidence="3">The sequence shown here is derived from an EMBL/GenBank/DDBJ whole genome shotgun (WGS) entry which is preliminary data.</text>
</comment>
<sequence length="347" mass="39280">MDSETFRSPDDIFEHSWVVAMKPPNLDTWMPTEADYMYGMQLPPPYGTMPRPMNYLVPPQLQPPITISSSSTYESCHSPNRAPVSSLPSSLAQASCSRKSPAAKSTPHRLLTDEYRQRICLYHEQNNAATHAEIGALFGVERSTVTKILRRKGIYLAISNRGPSPENRTKRRVPDLKTALSNLVKEYRRSKTPINDEILMNKARAFYDACSLTEGSGVLDKDWLEIFKRENKMLFAQDQPCTKTGEAMRIQQQCINWNIAIKNMDDVSPISVREPPSAEQARHAMKLVMDYCETTGQVSPQERVSISIVMERLENDHRLFGLRNNWHAQPLGEVSHGVDGTLPTTLF</sequence>
<evidence type="ECO:0000313" key="4">
    <source>
        <dbReference type="Proteomes" id="UP001219568"/>
    </source>
</evidence>
<feature type="domain" description="HTH CENPB-type" evidence="2">
    <location>
        <begin position="164"/>
        <end position="237"/>
    </location>
</feature>
<evidence type="ECO:0000259" key="2">
    <source>
        <dbReference type="PROSITE" id="PS51253"/>
    </source>
</evidence>
<proteinExistence type="predicted"/>
<dbReference type="Gene3D" id="1.10.10.60">
    <property type="entry name" value="Homeodomain-like"/>
    <property type="match status" value="1"/>
</dbReference>
<dbReference type="AlphaFoldDB" id="A0AAD6IAU5"/>
<dbReference type="Proteomes" id="UP001219568">
    <property type="component" value="Unassembled WGS sequence"/>
</dbReference>
<evidence type="ECO:0000313" key="3">
    <source>
        <dbReference type="EMBL" id="KAJ6039109.1"/>
    </source>
</evidence>
<reference evidence="3" key="2">
    <citation type="submission" date="2023-01" db="EMBL/GenBank/DDBJ databases">
        <authorList>
            <person name="Petersen C."/>
        </authorList>
    </citation>
    <scope>NUCLEOTIDE SEQUENCE</scope>
    <source>
        <strain evidence="3">IBT 15450</strain>
    </source>
</reference>
<dbReference type="Pfam" id="PF03221">
    <property type="entry name" value="HTH_Tnp_Tc5"/>
    <property type="match status" value="1"/>
</dbReference>
<reference evidence="3" key="1">
    <citation type="journal article" date="2023" name="IMA Fungus">
        <title>Comparative genomic study of the Penicillium genus elucidates a diverse pangenome and 15 lateral gene transfer events.</title>
        <authorList>
            <person name="Petersen C."/>
            <person name="Sorensen T."/>
            <person name="Nielsen M.R."/>
            <person name="Sondergaard T.E."/>
            <person name="Sorensen J.L."/>
            <person name="Fitzpatrick D.A."/>
            <person name="Frisvad J.C."/>
            <person name="Nielsen K.L."/>
        </authorList>
    </citation>
    <scope>NUCLEOTIDE SEQUENCE</scope>
    <source>
        <strain evidence="3">IBT 15450</strain>
    </source>
</reference>
<protein>
    <recommendedName>
        <fullName evidence="2">HTH CENPB-type domain-containing protein</fullName>
    </recommendedName>
</protein>
<name>A0AAD6IAU5_PENCN</name>
<dbReference type="InterPro" id="IPR009057">
    <property type="entry name" value="Homeodomain-like_sf"/>
</dbReference>
<dbReference type="PROSITE" id="PS51253">
    <property type="entry name" value="HTH_CENPB"/>
    <property type="match status" value="1"/>
</dbReference>
<dbReference type="EMBL" id="JAQJZL010000006">
    <property type="protein sequence ID" value="KAJ6039109.1"/>
    <property type="molecule type" value="Genomic_DNA"/>
</dbReference>
<dbReference type="InterPro" id="IPR006600">
    <property type="entry name" value="HTH_CenpB_DNA-bd_dom"/>
</dbReference>
<organism evidence="3 4">
    <name type="scientific">Penicillium canescens</name>
    <dbReference type="NCBI Taxonomy" id="5083"/>
    <lineage>
        <taxon>Eukaryota</taxon>
        <taxon>Fungi</taxon>
        <taxon>Dikarya</taxon>
        <taxon>Ascomycota</taxon>
        <taxon>Pezizomycotina</taxon>
        <taxon>Eurotiomycetes</taxon>
        <taxon>Eurotiomycetidae</taxon>
        <taxon>Eurotiales</taxon>
        <taxon>Aspergillaceae</taxon>
        <taxon>Penicillium</taxon>
    </lineage>
</organism>
<dbReference type="GO" id="GO:0003677">
    <property type="term" value="F:DNA binding"/>
    <property type="evidence" value="ECO:0007669"/>
    <property type="project" value="UniProtKB-KW"/>
</dbReference>
<accession>A0AAD6IAU5</accession>
<evidence type="ECO:0000256" key="1">
    <source>
        <dbReference type="ARBA" id="ARBA00023125"/>
    </source>
</evidence>
<keyword evidence="4" id="KW-1185">Reference proteome</keyword>
<gene>
    <name evidence="3" type="ORF">N7460_007141</name>
</gene>
<dbReference type="SUPFAM" id="SSF46689">
    <property type="entry name" value="Homeodomain-like"/>
    <property type="match status" value="1"/>
</dbReference>
<keyword evidence="1" id="KW-0238">DNA-binding</keyword>